<accession>A0A072NZP4</accession>
<reference evidence="2 3" key="1">
    <citation type="submission" date="2013-03" db="EMBL/GenBank/DDBJ databases">
        <title>The Genome Sequence of Exophiala aquamarina CBS 119918.</title>
        <authorList>
            <consortium name="The Broad Institute Genomics Platform"/>
            <person name="Cuomo C."/>
            <person name="de Hoog S."/>
            <person name="Gorbushina A."/>
            <person name="Walker B."/>
            <person name="Young S.K."/>
            <person name="Zeng Q."/>
            <person name="Gargeya S."/>
            <person name="Fitzgerald M."/>
            <person name="Haas B."/>
            <person name="Abouelleil A."/>
            <person name="Allen A.W."/>
            <person name="Alvarado L."/>
            <person name="Arachchi H.M."/>
            <person name="Berlin A.M."/>
            <person name="Chapman S.B."/>
            <person name="Gainer-Dewar J."/>
            <person name="Goldberg J."/>
            <person name="Griggs A."/>
            <person name="Gujja S."/>
            <person name="Hansen M."/>
            <person name="Howarth C."/>
            <person name="Imamovic A."/>
            <person name="Ireland A."/>
            <person name="Larimer J."/>
            <person name="McCowan C."/>
            <person name="Murphy C."/>
            <person name="Pearson M."/>
            <person name="Poon T.W."/>
            <person name="Priest M."/>
            <person name="Roberts A."/>
            <person name="Saif S."/>
            <person name="Shea T."/>
            <person name="Sisk P."/>
            <person name="Sykes S."/>
            <person name="Wortman J."/>
            <person name="Nusbaum C."/>
            <person name="Birren B."/>
        </authorList>
    </citation>
    <scope>NUCLEOTIDE SEQUENCE [LARGE SCALE GENOMIC DNA]</scope>
    <source>
        <strain evidence="2 3">CBS 119918</strain>
    </source>
</reference>
<comment type="caution">
    <text evidence="2">The sequence shown here is derived from an EMBL/GenBank/DDBJ whole genome shotgun (WGS) entry which is preliminary data.</text>
</comment>
<evidence type="ECO:0000313" key="3">
    <source>
        <dbReference type="Proteomes" id="UP000027920"/>
    </source>
</evidence>
<evidence type="ECO:0000313" key="2">
    <source>
        <dbReference type="EMBL" id="KEF53319.1"/>
    </source>
</evidence>
<dbReference type="Proteomes" id="UP000027920">
    <property type="component" value="Unassembled WGS sequence"/>
</dbReference>
<sequence>MRVFVTGGAGLIGRVLVKELLDHGHQVLGLSRSAANAEALTKAGAEVHQGDLEDLESLKSGARSTDGVIHLAFVHDFSDFARCVNIDRAAIGAMGEAMTGTGKPLIIASGTLAICNGKLATEDTDPERDNPMAIRYLSADLVYQLSKEKQVRGSVVRLAPVVHGTGDWGFVPMLIGIARKIGYAPYIGDGSERWPAVHKKDAAVVFRLALEKGAFGSTYNAVAEQAIPTKDIMTAIGKRFQLAVKSIPPNEAAETMGIMAHLLALDQPTSSEKTQKELGWKPSQIELLADIEANY</sequence>
<dbReference type="GO" id="GO:0005737">
    <property type="term" value="C:cytoplasm"/>
    <property type="evidence" value="ECO:0007669"/>
    <property type="project" value="TreeGrafter"/>
</dbReference>
<dbReference type="GeneID" id="25285671"/>
<dbReference type="RefSeq" id="XP_013255909.1">
    <property type="nucleotide sequence ID" value="XM_013400455.1"/>
</dbReference>
<dbReference type="GO" id="GO:0004029">
    <property type="term" value="F:aldehyde dehydrogenase (NAD+) activity"/>
    <property type="evidence" value="ECO:0007669"/>
    <property type="project" value="TreeGrafter"/>
</dbReference>
<dbReference type="PANTHER" id="PTHR48079:SF9">
    <property type="entry name" value="PUTATIVE-RELATED"/>
    <property type="match status" value="1"/>
</dbReference>
<organism evidence="2 3">
    <name type="scientific">Exophiala aquamarina CBS 119918</name>
    <dbReference type="NCBI Taxonomy" id="1182545"/>
    <lineage>
        <taxon>Eukaryota</taxon>
        <taxon>Fungi</taxon>
        <taxon>Dikarya</taxon>
        <taxon>Ascomycota</taxon>
        <taxon>Pezizomycotina</taxon>
        <taxon>Eurotiomycetes</taxon>
        <taxon>Chaetothyriomycetidae</taxon>
        <taxon>Chaetothyriales</taxon>
        <taxon>Herpotrichiellaceae</taxon>
        <taxon>Exophiala</taxon>
    </lineage>
</organism>
<dbReference type="STRING" id="1182545.A0A072NZP4"/>
<dbReference type="OrthoDB" id="10262413at2759"/>
<dbReference type="HOGENOM" id="CLU_007383_12_3_1"/>
<gene>
    <name evidence="2" type="ORF">A1O9_10767</name>
</gene>
<dbReference type="CDD" id="cd05262">
    <property type="entry name" value="SDR_a7"/>
    <property type="match status" value="1"/>
</dbReference>
<dbReference type="PANTHER" id="PTHR48079">
    <property type="entry name" value="PROTEIN YEEZ"/>
    <property type="match status" value="1"/>
</dbReference>
<protein>
    <recommendedName>
        <fullName evidence="1">NAD-dependent epimerase/dehydratase domain-containing protein</fullName>
    </recommendedName>
</protein>
<keyword evidence="3" id="KW-1185">Reference proteome</keyword>
<dbReference type="InterPro" id="IPR036291">
    <property type="entry name" value="NAD(P)-bd_dom_sf"/>
</dbReference>
<dbReference type="VEuPathDB" id="FungiDB:A1O9_10767"/>
<evidence type="ECO:0000259" key="1">
    <source>
        <dbReference type="Pfam" id="PF01370"/>
    </source>
</evidence>
<dbReference type="EMBL" id="AMGV01000014">
    <property type="protein sequence ID" value="KEF53319.1"/>
    <property type="molecule type" value="Genomic_DNA"/>
</dbReference>
<feature type="domain" description="NAD-dependent epimerase/dehydratase" evidence="1">
    <location>
        <begin position="3"/>
        <end position="220"/>
    </location>
</feature>
<dbReference type="Pfam" id="PF01370">
    <property type="entry name" value="Epimerase"/>
    <property type="match status" value="1"/>
</dbReference>
<dbReference type="Gene3D" id="3.40.50.720">
    <property type="entry name" value="NAD(P)-binding Rossmann-like Domain"/>
    <property type="match status" value="1"/>
</dbReference>
<name>A0A072NZP4_9EURO</name>
<dbReference type="AlphaFoldDB" id="A0A072NZP4"/>
<proteinExistence type="predicted"/>
<dbReference type="InterPro" id="IPR051783">
    <property type="entry name" value="NAD(P)-dependent_oxidoreduct"/>
</dbReference>
<dbReference type="InterPro" id="IPR001509">
    <property type="entry name" value="Epimerase_deHydtase"/>
</dbReference>
<dbReference type="SUPFAM" id="SSF51735">
    <property type="entry name" value="NAD(P)-binding Rossmann-fold domains"/>
    <property type="match status" value="1"/>
</dbReference>